<protein>
    <submittedName>
        <fullName evidence="2">Uncharacterized protein</fullName>
    </submittedName>
</protein>
<evidence type="ECO:0000313" key="3">
    <source>
        <dbReference type="Proteomes" id="UP000265618"/>
    </source>
</evidence>
<keyword evidence="1" id="KW-0812">Transmembrane</keyword>
<feature type="transmembrane region" description="Helical" evidence="1">
    <location>
        <begin position="100"/>
        <end position="116"/>
    </location>
</feature>
<evidence type="ECO:0000313" key="2">
    <source>
        <dbReference type="EMBL" id="GIQ80390.1"/>
    </source>
</evidence>
<reference evidence="2 3" key="1">
    <citation type="journal article" date="2018" name="PLoS ONE">
        <title>The draft genome of Kipferlia bialata reveals reductive genome evolution in fornicate parasites.</title>
        <authorList>
            <person name="Tanifuji G."/>
            <person name="Takabayashi S."/>
            <person name="Kume K."/>
            <person name="Takagi M."/>
            <person name="Nakayama T."/>
            <person name="Kamikawa R."/>
            <person name="Inagaki Y."/>
            <person name="Hashimoto T."/>
        </authorList>
    </citation>
    <scope>NUCLEOTIDE SEQUENCE [LARGE SCALE GENOMIC DNA]</scope>
    <source>
        <strain evidence="2">NY0173</strain>
    </source>
</reference>
<dbReference type="AlphaFoldDB" id="A0A9K3CQ71"/>
<comment type="caution">
    <text evidence="2">The sequence shown here is derived from an EMBL/GenBank/DDBJ whole genome shotgun (WGS) entry which is preliminary data.</text>
</comment>
<gene>
    <name evidence="2" type="ORF">KIPB_001183</name>
</gene>
<keyword evidence="1" id="KW-1133">Transmembrane helix</keyword>
<keyword evidence="3" id="KW-1185">Reference proteome</keyword>
<feature type="transmembrane region" description="Helical" evidence="1">
    <location>
        <begin position="136"/>
        <end position="162"/>
    </location>
</feature>
<dbReference type="Proteomes" id="UP000265618">
    <property type="component" value="Unassembled WGS sequence"/>
</dbReference>
<organism evidence="2 3">
    <name type="scientific">Kipferlia bialata</name>
    <dbReference type="NCBI Taxonomy" id="797122"/>
    <lineage>
        <taxon>Eukaryota</taxon>
        <taxon>Metamonada</taxon>
        <taxon>Carpediemonas-like organisms</taxon>
        <taxon>Kipferlia</taxon>
    </lineage>
</organism>
<dbReference type="EMBL" id="BDIP01000159">
    <property type="protein sequence ID" value="GIQ80390.1"/>
    <property type="molecule type" value="Genomic_DNA"/>
</dbReference>
<proteinExistence type="predicted"/>
<accession>A0A9K3CQ71</accession>
<evidence type="ECO:0000256" key="1">
    <source>
        <dbReference type="SAM" id="Phobius"/>
    </source>
</evidence>
<feature type="transmembrane region" description="Helical" evidence="1">
    <location>
        <begin position="55"/>
        <end position="80"/>
    </location>
</feature>
<keyword evidence="1" id="KW-0472">Membrane</keyword>
<name>A0A9K3CQ71_9EUKA</name>
<feature type="transmembrane region" description="Helical" evidence="1">
    <location>
        <begin position="20"/>
        <end position="43"/>
    </location>
</feature>
<sequence>MGVMDVWPLSLLDPEYYTEYMFIGCSAVAGCLYLMGVVVLMVAGHRGQLSITTPLVKISFILLTLSSFSMVLDHVLAIVYPSANIKPDWVSKYSLYVDPAAEGVSILQYVGLLYVYQHVLRGVWSVRASRIFQRVIIVLCILLTLAIVVVFGGQIVLLNLIIKGMQAGDPKAWEYFDYWDSLNGYRLPLYAVVVGCVASNIMILTAIQHMSNRSIQSGGGNVNPSEARCGCLVL</sequence>
<feature type="transmembrane region" description="Helical" evidence="1">
    <location>
        <begin position="187"/>
        <end position="207"/>
    </location>
</feature>